<proteinExistence type="inferred from homology"/>
<keyword evidence="13" id="KW-1185">Reference proteome</keyword>
<dbReference type="OrthoDB" id="6500128at2759"/>
<dbReference type="AlphaFoldDB" id="A0A7R9QSX0"/>
<organism evidence="12">
    <name type="scientific">Oppiella nova</name>
    <dbReference type="NCBI Taxonomy" id="334625"/>
    <lineage>
        <taxon>Eukaryota</taxon>
        <taxon>Metazoa</taxon>
        <taxon>Ecdysozoa</taxon>
        <taxon>Arthropoda</taxon>
        <taxon>Chelicerata</taxon>
        <taxon>Arachnida</taxon>
        <taxon>Acari</taxon>
        <taxon>Acariformes</taxon>
        <taxon>Sarcoptiformes</taxon>
        <taxon>Oribatida</taxon>
        <taxon>Brachypylina</taxon>
        <taxon>Oppioidea</taxon>
        <taxon>Oppiidae</taxon>
        <taxon>Oppiella</taxon>
    </lineage>
</organism>
<dbReference type="PROSITE" id="PS50893">
    <property type="entry name" value="ABC_TRANSPORTER_2"/>
    <property type="match status" value="1"/>
</dbReference>
<evidence type="ECO:0000259" key="10">
    <source>
        <dbReference type="PROSITE" id="PS50893"/>
    </source>
</evidence>
<gene>
    <name evidence="12" type="ORF">ONB1V03_LOCUS13190</name>
</gene>
<feature type="transmembrane region" description="Helical" evidence="9">
    <location>
        <begin position="245"/>
        <end position="261"/>
    </location>
</feature>
<dbReference type="Pfam" id="PF00005">
    <property type="entry name" value="ABC_tran"/>
    <property type="match status" value="1"/>
</dbReference>
<dbReference type="InterPro" id="IPR027417">
    <property type="entry name" value="P-loop_NTPase"/>
</dbReference>
<dbReference type="InterPro" id="IPR003439">
    <property type="entry name" value="ABC_transporter-like_ATP-bd"/>
</dbReference>
<name>A0A7R9QSX0_9ACAR</name>
<sequence length="481" mass="54085">MEEGDKILGKSRFPVFMTGWRKNGLNVDDLFRCSRHDESQRIVQELEKHWNNERQKKSSKFWRALVMAFGKYYIPPLTLLILGECICRICQPLLLGIVIDHFNKVENRTFKQACMAAGGSLKLSRASLAKTTVGHIVNLMSNDVSRFDEFSIYVCYLLVSPIQTGIAVYIIYTEISYYCFVGLALLLLLILFQAFMGKLFSKVRNEVLGIRRALFLNAFNLSVYLAAPRVILFACFMAYVLNGNLLTAKAVFITMALFNTLRTTLMTQFPYAIAQWAELTVSCSRIQTFLELGEMEPKTYNTKGLDDLAAFPKTNAKPKVIVNNISAKWSEGSPYATIQNISFNIKPGDLLAVIGPSSLIMSILNELPVNEGSIQTVGTISYASQEAWSFNNSVRNNILFGSEYDEHRYRRVVHVCALERDLQIFPFGDKTLVGEKGVSLSGGQKARITLARALYRNSDIVLMDDPLSAVDTSVAEHIFDK</sequence>
<keyword evidence="3" id="KW-0813">Transport</keyword>
<comment type="subcellular location">
    <subcellularLocation>
        <location evidence="1">Membrane</location>
        <topology evidence="1">Multi-pass membrane protein</topology>
    </subcellularLocation>
</comment>
<accession>A0A7R9QSX0</accession>
<dbReference type="EMBL" id="CAJPVJ010011347">
    <property type="protein sequence ID" value="CAG2173741.1"/>
    <property type="molecule type" value="Genomic_DNA"/>
</dbReference>
<keyword evidence="4 9" id="KW-0812">Transmembrane</keyword>
<dbReference type="SUPFAM" id="SSF90123">
    <property type="entry name" value="ABC transporter transmembrane region"/>
    <property type="match status" value="1"/>
</dbReference>
<dbReference type="SUPFAM" id="SSF52540">
    <property type="entry name" value="P-loop containing nucleoside triphosphate hydrolases"/>
    <property type="match status" value="1"/>
</dbReference>
<evidence type="ECO:0000256" key="6">
    <source>
        <dbReference type="ARBA" id="ARBA00022840"/>
    </source>
</evidence>
<dbReference type="GO" id="GO:0005524">
    <property type="term" value="F:ATP binding"/>
    <property type="evidence" value="ECO:0007669"/>
    <property type="project" value="UniProtKB-KW"/>
</dbReference>
<protein>
    <submittedName>
        <fullName evidence="12">Uncharacterized protein</fullName>
    </submittedName>
</protein>
<evidence type="ECO:0000313" key="12">
    <source>
        <dbReference type="EMBL" id="CAD7656554.1"/>
    </source>
</evidence>
<dbReference type="Pfam" id="PF00664">
    <property type="entry name" value="ABC_membrane"/>
    <property type="match status" value="1"/>
</dbReference>
<dbReference type="PROSITE" id="PS50929">
    <property type="entry name" value="ABC_TM1F"/>
    <property type="match status" value="1"/>
</dbReference>
<evidence type="ECO:0000256" key="1">
    <source>
        <dbReference type="ARBA" id="ARBA00004141"/>
    </source>
</evidence>
<evidence type="ECO:0000256" key="5">
    <source>
        <dbReference type="ARBA" id="ARBA00022741"/>
    </source>
</evidence>
<feature type="transmembrane region" description="Helical" evidence="9">
    <location>
        <begin position="215"/>
        <end position="239"/>
    </location>
</feature>
<evidence type="ECO:0000259" key="11">
    <source>
        <dbReference type="PROSITE" id="PS50929"/>
    </source>
</evidence>
<dbReference type="Gene3D" id="3.40.50.300">
    <property type="entry name" value="P-loop containing nucleotide triphosphate hydrolases"/>
    <property type="match status" value="1"/>
</dbReference>
<feature type="domain" description="ABC transmembrane type-1" evidence="11">
    <location>
        <begin position="121"/>
        <end position="207"/>
    </location>
</feature>
<evidence type="ECO:0000256" key="9">
    <source>
        <dbReference type="SAM" id="Phobius"/>
    </source>
</evidence>
<evidence type="ECO:0000313" key="13">
    <source>
        <dbReference type="Proteomes" id="UP000728032"/>
    </source>
</evidence>
<comment type="similarity">
    <text evidence="2">Belongs to the ABC transporter superfamily. ABCC family. Conjugate transporter (TC 3.A.1.208) subfamily.</text>
</comment>
<evidence type="ECO:0000256" key="3">
    <source>
        <dbReference type="ARBA" id="ARBA00022448"/>
    </source>
</evidence>
<dbReference type="GO" id="GO:0016020">
    <property type="term" value="C:membrane"/>
    <property type="evidence" value="ECO:0007669"/>
    <property type="project" value="UniProtKB-SubCell"/>
</dbReference>
<dbReference type="InterPro" id="IPR011527">
    <property type="entry name" value="ABC1_TM_dom"/>
</dbReference>
<dbReference type="InterPro" id="IPR050173">
    <property type="entry name" value="ABC_transporter_C-like"/>
</dbReference>
<evidence type="ECO:0000256" key="2">
    <source>
        <dbReference type="ARBA" id="ARBA00009726"/>
    </source>
</evidence>
<dbReference type="GO" id="GO:0016887">
    <property type="term" value="F:ATP hydrolysis activity"/>
    <property type="evidence" value="ECO:0007669"/>
    <property type="project" value="InterPro"/>
</dbReference>
<dbReference type="EMBL" id="OC926172">
    <property type="protein sequence ID" value="CAD7656554.1"/>
    <property type="molecule type" value="Genomic_DNA"/>
</dbReference>
<dbReference type="GO" id="GO:0140359">
    <property type="term" value="F:ABC-type transporter activity"/>
    <property type="evidence" value="ECO:0007669"/>
    <property type="project" value="InterPro"/>
</dbReference>
<dbReference type="InterPro" id="IPR036640">
    <property type="entry name" value="ABC1_TM_sf"/>
</dbReference>
<evidence type="ECO:0000256" key="7">
    <source>
        <dbReference type="ARBA" id="ARBA00022989"/>
    </source>
</evidence>
<feature type="domain" description="ABC transporter" evidence="10">
    <location>
        <begin position="320"/>
        <end position="478"/>
    </location>
</feature>
<dbReference type="PANTHER" id="PTHR24223">
    <property type="entry name" value="ATP-BINDING CASSETTE SUB-FAMILY C"/>
    <property type="match status" value="1"/>
</dbReference>
<keyword evidence="7 9" id="KW-1133">Transmembrane helix</keyword>
<dbReference type="PANTHER" id="PTHR24223:SF456">
    <property type="entry name" value="MULTIDRUG RESISTANCE-ASSOCIATED PROTEIN LETHAL(2)03659"/>
    <property type="match status" value="1"/>
</dbReference>
<keyword evidence="5" id="KW-0547">Nucleotide-binding</keyword>
<evidence type="ECO:0000256" key="4">
    <source>
        <dbReference type="ARBA" id="ARBA00022692"/>
    </source>
</evidence>
<dbReference type="Gene3D" id="1.20.1560.10">
    <property type="entry name" value="ABC transporter type 1, transmembrane domain"/>
    <property type="match status" value="1"/>
</dbReference>
<feature type="transmembrane region" description="Helical" evidence="9">
    <location>
        <begin position="175"/>
        <end position="195"/>
    </location>
</feature>
<dbReference type="Proteomes" id="UP000728032">
    <property type="component" value="Unassembled WGS sequence"/>
</dbReference>
<evidence type="ECO:0000256" key="8">
    <source>
        <dbReference type="ARBA" id="ARBA00023136"/>
    </source>
</evidence>
<dbReference type="InterPro" id="IPR017871">
    <property type="entry name" value="ABC_transporter-like_CS"/>
</dbReference>
<dbReference type="CDD" id="cd03250">
    <property type="entry name" value="ABCC_MRP_domain1"/>
    <property type="match status" value="1"/>
</dbReference>
<keyword evidence="6" id="KW-0067">ATP-binding</keyword>
<reference evidence="12" key="1">
    <citation type="submission" date="2020-11" db="EMBL/GenBank/DDBJ databases">
        <authorList>
            <person name="Tran Van P."/>
        </authorList>
    </citation>
    <scope>NUCLEOTIDE SEQUENCE</scope>
</reference>
<keyword evidence="8 9" id="KW-0472">Membrane</keyword>
<dbReference type="PROSITE" id="PS00211">
    <property type="entry name" value="ABC_TRANSPORTER_1"/>
    <property type="match status" value="1"/>
</dbReference>
<feature type="transmembrane region" description="Helical" evidence="9">
    <location>
        <begin position="150"/>
        <end position="169"/>
    </location>
</feature>